<evidence type="ECO:0000256" key="5">
    <source>
        <dbReference type="ARBA" id="ARBA00022777"/>
    </source>
</evidence>
<evidence type="ECO:0000256" key="2">
    <source>
        <dbReference type="ARBA" id="ARBA00022527"/>
    </source>
</evidence>
<dbReference type="Gene3D" id="3.30.200.20">
    <property type="entry name" value="Phosphorylase Kinase, domain 1"/>
    <property type="match status" value="1"/>
</dbReference>
<evidence type="ECO:0000256" key="4">
    <source>
        <dbReference type="ARBA" id="ARBA00022741"/>
    </source>
</evidence>
<keyword evidence="3" id="KW-0808">Transferase</keyword>
<protein>
    <recommendedName>
        <fullName evidence="1">non-specific serine/threonine protein kinase</fullName>
        <ecNumber evidence="1">2.7.11.1</ecNumber>
    </recommendedName>
</protein>
<gene>
    <name evidence="10" type="ORF">ACFYV7_25705</name>
</gene>
<keyword evidence="2" id="KW-0723">Serine/threonine-protein kinase</keyword>
<keyword evidence="6" id="KW-0067">ATP-binding</keyword>
<sequence length="858" mass="86774">MTEQDELVRAALPAYDIGAELGRGGCGVVLAGTHRRLGRPVAIKQIPPQFAHDEQVRRRFVAEARVLAAIDHPHVVRVFDYLEHGELCLLVMEYLPGGTVGERFATDGYDSATAVAIALSCAAGLAAAHRHRVLHRDVKPANLMFGAGGAIKLTDFGIAKIVGGDETWVTKAGDIIGTPSYIAPEQARGQQLSPATDVYALATMLYQLLSGVLPFPPGDGPLAMLFAHAFDEPTPLSAVASSVPEPIAAVVMRGLATDPADRFDSAESFGIALAQPAAYCWGEDWLTPVGIPVIGADTIVAAATGSGRMSSRGAGGHRRTPPVTPGPLPGIQPYSAGGKALSPSGTGEAGGAAGSTGSLSGGTGPTSGGTGSLSGGAGPVSGRTGSPSGGTGSPSGGTGSPSGGTGSSFGRTGPLPGDNVPPNAYRTPPPFRPAMPSGAREPTAPSGSAASGTPSERGTSSDTESLSADQSFGAAPPTTPWFPGGASKSAAPSEGSGVAPPFGPALESEPPRSTAGSAGNAPPTVQWYPAGSRPEAGPRPPTGPRPVGGHPTGGRPSGAFPPAGARPPVRPAAQAQGAMPFRGPVTRVRPLQPVPDNGARLAEIDRRDLVLIQEVVNFESPRVPFALAAVLAIAAVVLVVSGFGQSSIGGDLAPGAVALGGVDPATTPVEVDLTKPIPLRVNGIDADAASLKVTVLGLPLVGEVVPFVPGEPGATLPAPVNQYVMAGHLTGELVLLRNNSEIATERVEMQAVQRPATTVTAASVVLLALFSLAYLESNMRRLRRGRGGFANTVGLIISAALLAVALVGGAWILLGHPPQIATTAGSAALAAAAGLAVSFGARRIGKRRRYLRRARRQR</sequence>
<keyword evidence="11" id="KW-1185">Reference proteome</keyword>
<comment type="caution">
    <text evidence="10">The sequence shown here is derived from an EMBL/GenBank/DDBJ whole genome shotgun (WGS) entry which is preliminary data.</text>
</comment>
<dbReference type="PROSITE" id="PS00108">
    <property type="entry name" value="PROTEIN_KINASE_ST"/>
    <property type="match status" value="1"/>
</dbReference>
<dbReference type="Gene3D" id="1.10.510.10">
    <property type="entry name" value="Transferase(Phosphotransferase) domain 1"/>
    <property type="match status" value="1"/>
</dbReference>
<feature type="transmembrane region" description="Helical" evidence="8">
    <location>
        <begin position="756"/>
        <end position="775"/>
    </location>
</feature>
<keyword evidence="8" id="KW-1133">Transmembrane helix</keyword>
<feature type="compositionally biased region" description="Gly residues" evidence="7">
    <location>
        <begin position="387"/>
        <end position="407"/>
    </location>
</feature>
<dbReference type="RefSeq" id="WP_387721293.1">
    <property type="nucleotide sequence ID" value="NZ_JBIAPI010000007.1"/>
</dbReference>
<dbReference type="InterPro" id="IPR011009">
    <property type="entry name" value="Kinase-like_dom_sf"/>
</dbReference>
<feature type="domain" description="Protein kinase" evidence="9">
    <location>
        <begin position="15"/>
        <end position="286"/>
    </location>
</feature>
<dbReference type="CDD" id="cd14014">
    <property type="entry name" value="STKc_PknB_like"/>
    <property type="match status" value="1"/>
</dbReference>
<keyword evidence="5 10" id="KW-0418">Kinase</keyword>
<dbReference type="InterPro" id="IPR008271">
    <property type="entry name" value="Ser/Thr_kinase_AS"/>
</dbReference>
<feature type="transmembrane region" description="Helical" evidence="8">
    <location>
        <begin position="787"/>
        <end position="814"/>
    </location>
</feature>
<name>A0ABW6QY74_9NOCA</name>
<evidence type="ECO:0000313" key="11">
    <source>
        <dbReference type="Proteomes" id="UP001601948"/>
    </source>
</evidence>
<dbReference type="GO" id="GO:0016301">
    <property type="term" value="F:kinase activity"/>
    <property type="evidence" value="ECO:0007669"/>
    <property type="project" value="UniProtKB-KW"/>
</dbReference>
<dbReference type="EC" id="2.7.11.1" evidence="1"/>
<evidence type="ECO:0000259" key="9">
    <source>
        <dbReference type="PROSITE" id="PS50011"/>
    </source>
</evidence>
<keyword evidence="8" id="KW-0472">Membrane</keyword>
<feature type="compositionally biased region" description="Gly residues" evidence="7">
    <location>
        <begin position="347"/>
        <end position="379"/>
    </location>
</feature>
<accession>A0ABW6QY74</accession>
<dbReference type="SMART" id="SM00220">
    <property type="entry name" value="S_TKc"/>
    <property type="match status" value="1"/>
</dbReference>
<feature type="transmembrane region" description="Helical" evidence="8">
    <location>
        <begin position="820"/>
        <end position="841"/>
    </location>
</feature>
<evidence type="ECO:0000256" key="1">
    <source>
        <dbReference type="ARBA" id="ARBA00012513"/>
    </source>
</evidence>
<dbReference type="InterPro" id="IPR000719">
    <property type="entry name" value="Prot_kinase_dom"/>
</dbReference>
<feature type="compositionally biased region" description="Low complexity" evidence="7">
    <location>
        <begin position="442"/>
        <end position="455"/>
    </location>
</feature>
<evidence type="ECO:0000256" key="7">
    <source>
        <dbReference type="SAM" id="MobiDB-lite"/>
    </source>
</evidence>
<evidence type="ECO:0000256" key="6">
    <source>
        <dbReference type="ARBA" id="ARBA00022840"/>
    </source>
</evidence>
<feature type="region of interest" description="Disordered" evidence="7">
    <location>
        <begin position="306"/>
        <end position="595"/>
    </location>
</feature>
<dbReference type="PANTHER" id="PTHR43289:SF6">
    <property type="entry name" value="SERINE_THREONINE-PROTEIN KINASE NEKL-3"/>
    <property type="match status" value="1"/>
</dbReference>
<organism evidence="10 11">
    <name type="scientific">Nocardia suismassiliense</name>
    <dbReference type="NCBI Taxonomy" id="2077092"/>
    <lineage>
        <taxon>Bacteria</taxon>
        <taxon>Bacillati</taxon>
        <taxon>Actinomycetota</taxon>
        <taxon>Actinomycetes</taxon>
        <taxon>Mycobacteriales</taxon>
        <taxon>Nocardiaceae</taxon>
        <taxon>Nocardia</taxon>
    </lineage>
</organism>
<feature type="compositionally biased region" description="Polar residues" evidence="7">
    <location>
        <begin position="456"/>
        <end position="470"/>
    </location>
</feature>
<evidence type="ECO:0000256" key="3">
    <source>
        <dbReference type="ARBA" id="ARBA00022679"/>
    </source>
</evidence>
<dbReference type="PROSITE" id="PS50011">
    <property type="entry name" value="PROTEIN_KINASE_DOM"/>
    <property type="match status" value="1"/>
</dbReference>
<keyword evidence="4" id="KW-0547">Nucleotide-binding</keyword>
<dbReference type="EMBL" id="JBIAPI010000007">
    <property type="protein sequence ID" value="MFF3226216.1"/>
    <property type="molecule type" value="Genomic_DNA"/>
</dbReference>
<dbReference type="SUPFAM" id="SSF56112">
    <property type="entry name" value="Protein kinase-like (PK-like)"/>
    <property type="match status" value="1"/>
</dbReference>
<reference evidence="10 11" key="1">
    <citation type="submission" date="2024-10" db="EMBL/GenBank/DDBJ databases">
        <title>The Natural Products Discovery Center: Release of the First 8490 Sequenced Strains for Exploring Actinobacteria Biosynthetic Diversity.</title>
        <authorList>
            <person name="Kalkreuter E."/>
            <person name="Kautsar S.A."/>
            <person name="Yang D."/>
            <person name="Bader C.D."/>
            <person name="Teijaro C.N."/>
            <person name="Fluegel L."/>
            <person name="Davis C.M."/>
            <person name="Simpson J.R."/>
            <person name="Lauterbach L."/>
            <person name="Steele A.D."/>
            <person name="Gui C."/>
            <person name="Meng S."/>
            <person name="Li G."/>
            <person name="Viehrig K."/>
            <person name="Ye F."/>
            <person name="Su P."/>
            <person name="Kiefer A.F."/>
            <person name="Nichols A."/>
            <person name="Cepeda A.J."/>
            <person name="Yan W."/>
            <person name="Fan B."/>
            <person name="Jiang Y."/>
            <person name="Adhikari A."/>
            <person name="Zheng C.-J."/>
            <person name="Schuster L."/>
            <person name="Cowan T.M."/>
            <person name="Smanski M.J."/>
            <person name="Chevrette M.G."/>
            <person name="De Carvalho L.P.S."/>
            <person name="Shen B."/>
        </authorList>
    </citation>
    <scope>NUCLEOTIDE SEQUENCE [LARGE SCALE GENOMIC DNA]</scope>
    <source>
        <strain evidence="10 11">NPDC003040</strain>
    </source>
</reference>
<evidence type="ECO:0000313" key="10">
    <source>
        <dbReference type="EMBL" id="MFF3226216.1"/>
    </source>
</evidence>
<proteinExistence type="predicted"/>
<dbReference type="Pfam" id="PF00069">
    <property type="entry name" value="Pkinase"/>
    <property type="match status" value="1"/>
</dbReference>
<dbReference type="Proteomes" id="UP001601948">
    <property type="component" value="Unassembled WGS sequence"/>
</dbReference>
<evidence type="ECO:0000256" key="8">
    <source>
        <dbReference type="SAM" id="Phobius"/>
    </source>
</evidence>
<keyword evidence="8" id="KW-0812">Transmembrane</keyword>
<dbReference type="PANTHER" id="PTHR43289">
    <property type="entry name" value="MITOGEN-ACTIVATED PROTEIN KINASE KINASE KINASE 20-RELATED"/>
    <property type="match status" value="1"/>
</dbReference>